<dbReference type="Proteomes" id="UP000318582">
    <property type="component" value="Unassembled WGS sequence"/>
</dbReference>
<proteinExistence type="inferred from homology"/>
<dbReference type="InterPro" id="IPR036291">
    <property type="entry name" value="NAD(P)-bd_dom_sf"/>
</dbReference>
<name>A0A507DZX5_9FUNG</name>
<dbReference type="GO" id="GO:0005737">
    <property type="term" value="C:cytoplasm"/>
    <property type="evidence" value="ECO:0007669"/>
    <property type="project" value="TreeGrafter"/>
</dbReference>
<dbReference type="InterPro" id="IPR051468">
    <property type="entry name" value="Fungal_SecMetab_SDRs"/>
</dbReference>
<dbReference type="STRING" id="109895.A0A507DZX5"/>
<evidence type="ECO:0000313" key="2">
    <source>
        <dbReference type="EMBL" id="TPX56962.1"/>
    </source>
</evidence>
<comment type="caution">
    <text evidence="2">The sequence shown here is derived from an EMBL/GenBank/DDBJ whole genome shotgun (WGS) entry which is preliminary data.</text>
</comment>
<reference evidence="2 3" key="1">
    <citation type="journal article" date="2019" name="Sci. Rep.">
        <title>Comparative genomics of chytrid fungi reveal insights into the obligate biotrophic and pathogenic lifestyle of Synchytrium endobioticum.</title>
        <authorList>
            <person name="van de Vossenberg B.T.L.H."/>
            <person name="Warris S."/>
            <person name="Nguyen H.D.T."/>
            <person name="van Gent-Pelzer M.P.E."/>
            <person name="Joly D.L."/>
            <person name="van de Geest H.C."/>
            <person name="Bonants P.J.M."/>
            <person name="Smith D.S."/>
            <person name="Levesque C.A."/>
            <person name="van der Lee T.A.J."/>
        </authorList>
    </citation>
    <scope>NUCLEOTIDE SEQUENCE [LARGE SCALE GENOMIC DNA]</scope>
    <source>
        <strain evidence="2 3">CBS 809.83</strain>
    </source>
</reference>
<evidence type="ECO:0000313" key="3">
    <source>
        <dbReference type="Proteomes" id="UP000318582"/>
    </source>
</evidence>
<dbReference type="InterPro" id="IPR002347">
    <property type="entry name" value="SDR_fam"/>
</dbReference>
<organism evidence="2 3">
    <name type="scientific">Powellomyces hirtus</name>
    <dbReference type="NCBI Taxonomy" id="109895"/>
    <lineage>
        <taxon>Eukaryota</taxon>
        <taxon>Fungi</taxon>
        <taxon>Fungi incertae sedis</taxon>
        <taxon>Chytridiomycota</taxon>
        <taxon>Chytridiomycota incertae sedis</taxon>
        <taxon>Chytridiomycetes</taxon>
        <taxon>Spizellomycetales</taxon>
        <taxon>Powellomycetaceae</taxon>
        <taxon>Powellomyces</taxon>
    </lineage>
</organism>
<sequence>MVPPVIPPWTDFYTADELAAATKIFQLYVDNDEYMRHARDNPDIANLFSLARRAMLPTNEEFKDKRRRKKQAKKEHDSEILAVAGIRQMRKVKMVGYLGGSVDIPMPPRIGTSEANEAFAAEEDQKLIPEIAAVEDVVMEDVQKENPIEEGGADAKDGALPAPRRLMYHRSCHVCGTLFRDLHHFYDQMCPSCAEFNFKKRFSTADMHGRVCIVTGARVKIGYAIALKLLRMGATVLVTTRFPHDAANRFAREPDFEAFTGRLAVYGLDFRDIPMLHHFCRHVQERYSRLDVIINNAAQTVRKPPAYYEHLIAGEAGGISEQVRSIVDVVDVYRARHGGYVFGHGGGAALTSAEAAEVEATTTTDGSPEKVGLGVALAAKQATAHLQDVNVSAALSQLAVLESDTQVSKVQEFPPGLYDRDDQQLDLRRENSWTMELGDISSVEMMECHVINTFAPWVLISELKPLMARTGRLDGAVGDFDKFIVNVSAMEGQFYRNKTVFHPHTNMAKAALNMMTRTASAGLAAINIFMTAVDTGWITDENPVDQWHKREQAPPPLDEWDAAMRVLDPVLVGVRGEEKLWGCFLKNYRSTRW</sequence>
<evidence type="ECO:0008006" key="4">
    <source>
        <dbReference type="Google" id="ProtNLM"/>
    </source>
</evidence>
<protein>
    <recommendedName>
        <fullName evidence="4">Oxidoreductase</fullName>
    </recommendedName>
</protein>
<evidence type="ECO:0000256" key="1">
    <source>
        <dbReference type="ARBA" id="ARBA00006484"/>
    </source>
</evidence>
<comment type="similarity">
    <text evidence="1">Belongs to the short-chain dehydrogenases/reductases (SDR) family.</text>
</comment>
<dbReference type="GO" id="GO:0016491">
    <property type="term" value="F:oxidoreductase activity"/>
    <property type="evidence" value="ECO:0007669"/>
    <property type="project" value="TreeGrafter"/>
</dbReference>
<dbReference type="SUPFAM" id="SSF51735">
    <property type="entry name" value="NAD(P)-binding Rossmann-fold domains"/>
    <property type="match status" value="1"/>
</dbReference>
<dbReference type="Pfam" id="PF00106">
    <property type="entry name" value="adh_short"/>
    <property type="match status" value="1"/>
</dbReference>
<dbReference type="PANTHER" id="PTHR43544">
    <property type="entry name" value="SHORT-CHAIN DEHYDROGENASE/REDUCTASE"/>
    <property type="match status" value="1"/>
</dbReference>
<dbReference type="Gene3D" id="3.40.50.720">
    <property type="entry name" value="NAD(P)-binding Rossmann-like Domain"/>
    <property type="match status" value="2"/>
</dbReference>
<dbReference type="EMBL" id="QEAQ01000061">
    <property type="protein sequence ID" value="TPX56962.1"/>
    <property type="molecule type" value="Genomic_DNA"/>
</dbReference>
<dbReference type="AlphaFoldDB" id="A0A507DZX5"/>
<gene>
    <name evidence="2" type="ORF">PhCBS80983_g04164</name>
</gene>
<keyword evidence="3" id="KW-1185">Reference proteome</keyword>
<accession>A0A507DZX5</accession>
<dbReference type="PANTHER" id="PTHR43544:SF2">
    <property type="entry name" value="OXIDOREDUCTASE"/>
    <property type="match status" value="1"/>
</dbReference>